<dbReference type="PANTHER" id="PTHR10404:SF77">
    <property type="entry name" value="GLUTAMATE CARBOXYPEPTIDASE 2 HOMOLOG"/>
    <property type="match status" value="1"/>
</dbReference>
<evidence type="ECO:0000259" key="2">
    <source>
        <dbReference type="Pfam" id="PF02225"/>
    </source>
</evidence>
<protein>
    <recommendedName>
        <fullName evidence="6">PA domain-containing protein</fullName>
    </recommendedName>
</protein>
<keyword evidence="1" id="KW-0472">Membrane</keyword>
<keyword evidence="1" id="KW-1133">Transmembrane helix</keyword>
<reference evidence="4 5" key="1">
    <citation type="submission" date="2018-11" db="EMBL/GenBank/DDBJ databases">
        <authorList>
            <consortium name="Pathogen Informatics"/>
        </authorList>
    </citation>
    <scope>NUCLEOTIDE SEQUENCE [LARGE SCALE GENOMIC DNA]</scope>
</reference>
<dbReference type="AlphaFoldDB" id="A0A3P7J129"/>
<feature type="domain" description="PA" evidence="2">
    <location>
        <begin position="172"/>
        <end position="242"/>
    </location>
</feature>
<feature type="domain" description="Peptidase M28" evidence="3">
    <location>
        <begin position="278"/>
        <end position="325"/>
    </location>
</feature>
<dbReference type="Gene3D" id="3.40.630.10">
    <property type="entry name" value="Zn peptidases"/>
    <property type="match status" value="1"/>
</dbReference>
<sequence length="346" mass="37359">IIKKSWANILITDRWALAHLSNNSTLSHHIAFGPLCNNTAQVEMRAWINYLVLGLGVALTIAGSVMLGVGISRSNSSKNCKTTTDVPFTKAAPTTPIPTLTTNRPDVHKVSYDVLLSYPPDASNPNYMTIEDPNGTVIFKSEGISPPIISAEQSDKGAGMQWLAFSPNGTVRGDVVYCGFATEKEFQILQSLGVNVTNKIALIRYGGTFRGDKVAMAQKYGAIGAILYSDPAEVAPHGTTDGNKIMCLSSSITSSLTHSGDFTSGQGNCHKYHRQIQNVIGYINGAEEPERYIILGNHYDAWTYGAMDPNAGTAVLAEVARATVATMKMMGWRPGKVETTLIIWID</sequence>
<organism evidence="4 5">
    <name type="scientific">Strongylus vulgaris</name>
    <name type="common">Blood worm</name>
    <dbReference type="NCBI Taxonomy" id="40348"/>
    <lineage>
        <taxon>Eukaryota</taxon>
        <taxon>Metazoa</taxon>
        <taxon>Ecdysozoa</taxon>
        <taxon>Nematoda</taxon>
        <taxon>Chromadorea</taxon>
        <taxon>Rhabditida</taxon>
        <taxon>Rhabditina</taxon>
        <taxon>Rhabditomorpha</taxon>
        <taxon>Strongyloidea</taxon>
        <taxon>Strongylidae</taxon>
        <taxon>Strongylus</taxon>
    </lineage>
</organism>
<dbReference type="Pfam" id="PF04389">
    <property type="entry name" value="Peptidase_M28"/>
    <property type="match status" value="1"/>
</dbReference>
<evidence type="ECO:0000313" key="4">
    <source>
        <dbReference type="EMBL" id="VDM76596.1"/>
    </source>
</evidence>
<proteinExistence type="predicted"/>
<feature type="non-terminal residue" evidence="4">
    <location>
        <position position="1"/>
    </location>
</feature>
<evidence type="ECO:0008006" key="6">
    <source>
        <dbReference type="Google" id="ProtNLM"/>
    </source>
</evidence>
<dbReference type="PANTHER" id="PTHR10404">
    <property type="entry name" value="N-ACETYLATED-ALPHA-LINKED ACIDIC DIPEPTIDASE"/>
    <property type="match status" value="1"/>
</dbReference>
<dbReference type="InterPro" id="IPR003137">
    <property type="entry name" value="PA_domain"/>
</dbReference>
<dbReference type="InterPro" id="IPR039373">
    <property type="entry name" value="Peptidase_M28B"/>
</dbReference>
<dbReference type="Pfam" id="PF02225">
    <property type="entry name" value="PA"/>
    <property type="match status" value="1"/>
</dbReference>
<dbReference type="InterPro" id="IPR007484">
    <property type="entry name" value="Peptidase_M28"/>
</dbReference>
<keyword evidence="1" id="KW-0812">Transmembrane</keyword>
<evidence type="ECO:0000259" key="3">
    <source>
        <dbReference type="Pfam" id="PF04389"/>
    </source>
</evidence>
<dbReference type="OrthoDB" id="5841748at2759"/>
<dbReference type="Proteomes" id="UP000270094">
    <property type="component" value="Unassembled WGS sequence"/>
</dbReference>
<dbReference type="Gene3D" id="3.50.30.30">
    <property type="match status" value="1"/>
</dbReference>
<evidence type="ECO:0000313" key="5">
    <source>
        <dbReference type="Proteomes" id="UP000270094"/>
    </source>
</evidence>
<gene>
    <name evidence="4" type="ORF">SVUK_LOCUS11594</name>
</gene>
<accession>A0A3P7J129</accession>
<name>A0A3P7J129_STRVU</name>
<evidence type="ECO:0000256" key="1">
    <source>
        <dbReference type="SAM" id="Phobius"/>
    </source>
</evidence>
<dbReference type="GO" id="GO:0004180">
    <property type="term" value="F:carboxypeptidase activity"/>
    <property type="evidence" value="ECO:0007669"/>
    <property type="project" value="TreeGrafter"/>
</dbReference>
<feature type="transmembrane region" description="Helical" evidence="1">
    <location>
        <begin position="47"/>
        <end position="71"/>
    </location>
</feature>
<dbReference type="SUPFAM" id="SSF53187">
    <property type="entry name" value="Zn-dependent exopeptidases"/>
    <property type="match status" value="1"/>
</dbReference>
<dbReference type="SUPFAM" id="SSF52025">
    <property type="entry name" value="PA domain"/>
    <property type="match status" value="1"/>
</dbReference>
<keyword evidence="5" id="KW-1185">Reference proteome</keyword>
<dbReference type="InterPro" id="IPR046450">
    <property type="entry name" value="PA_dom_sf"/>
</dbReference>
<dbReference type="EMBL" id="UYYB01097299">
    <property type="protein sequence ID" value="VDM76596.1"/>
    <property type="molecule type" value="Genomic_DNA"/>
</dbReference>